<dbReference type="Gene3D" id="2.60.120.620">
    <property type="entry name" value="q2cbj1_9rhob like domain"/>
    <property type="match status" value="1"/>
</dbReference>
<proteinExistence type="inferred from homology"/>
<reference evidence="3 4" key="1">
    <citation type="submission" date="2019-02" db="EMBL/GenBank/DDBJ databases">
        <title>Genome sequencing of the rare red list fungi Bondarzewia mesenterica.</title>
        <authorList>
            <person name="Buettner E."/>
            <person name="Kellner H."/>
        </authorList>
    </citation>
    <scope>NUCLEOTIDE SEQUENCE [LARGE SCALE GENOMIC DNA]</scope>
    <source>
        <strain evidence="3 4">DSM 108281</strain>
    </source>
</reference>
<comment type="caution">
    <text evidence="3">The sequence shown here is derived from an EMBL/GenBank/DDBJ whole genome shotgun (WGS) entry which is preliminary data.</text>
</comment>
<evidence type="ECO:0000256" key="1">
    <source>
        <dbReference type="RuleBase" id="RU003682"/>
    </source>
</evidence>
<dbReference type="PANTHER" id="PTHR33099">
    <property type="entry name" value="FE2OG DIOXYGENASE DOMAIN-CONTAINING PROTEIN"/>
    <property type="match status" value="1"/>
</dbReference>
<dbReference type="Proteomes" id="UP000310158">
    <property type="component" value="Unassembled WGS sequence"/>
</dbReference>
<dbReference type="Pfam" id="PF13640">
    <property type="entry name" value="2OG-FeII_Oxy_3"/>
    <property type="match status" value="1"/>
</dbReference>
<comment type="similarity">
    <text evidence="1">Belongs to the iron/ascorbate-dependent oxidoreductase family.</text>
</comment>
<dbReference type="InterPro" id="IPR044862">
    <property type="entry name" value="Pro_4_hyd_alph_FE2OG_OXY"/>
</dbReference>
<keyword evidence="4" id="KW-1185">Reference proteome</keyword>
<dbReference type="GO" id="GO:0046872">
    <property type="term" value="F:metal ion binding"/>
    <property type="evidence" value="ECO:0007669"/>
    <property type="project" value="UniProtKB-KW"/>
</dbReference>
<keyword evidence="1" id="KW-0479">Metal-binding</keyword>
<evidence type="ECO:0000259" key="2">
    <source>
        <dbReference type="PROSITE" id="PS51471"/>
    </source>
</evidence>
<name>A0A4S4M358_9AGAM</name>
<dbReference type="GO" id="GO:0016491">
    <property type="term" value="F:oxidoreductase activity"/>
    <property type="evidence" value="ECO:0007669"/>
    <property type="project" value="UniProtKB-KW"/>
</dbReference>
<organism evidence="3 4">
    <name type="scientific">Bondarzewia mesenterica</name>
    <dbReference type="NCBI Taxonomy" id="1095465"/>
    <lineage>
        <taxon>Eukaryota</taxon>
        <taxon>Fungi</taxon>
        <taxon>Dikarya</taxon>
        <taxon>Basidiomycota</taxon>
        <taxon>Agaricomycotina</taxon>
        <taxon>Agaricomycetes</taxon>
        <taxon>Russulales</taxon>
        <taxon>Bondarzewiaceae</taxon>
        <taxon>Bondarzewia</taxon>
    </lineage>
</organism>
<dbReference type="AlphaFoldDB" id="A0A4S4M358"/>
<dbReference type="InterPro" id="IPR005123">
    <property type="entry name" value="Oxoglu/Fe-dep_dioxygenase_dom"/>
</dbReference>
<gene>
    <name evidence="3" type="ORF">EW146_g1681</name>
</gene>
<dbReference type="PROSITE" id="PS51471">
    <property type="entry name" value="FE2OG_OXY"/>
    <property type="match status" value="1"/>
</dbReference>
<evidence type="ECO:0000313" key="4">
    <source>
        <dbReference type="Proteomes" id="UP000310158"/>
    </source>
</evidence>
<feature type="domain" description="Fe2OG dioxygenase" evidence="2">
    <location>
        <begin position="100"/>
        <end position="199"/>
    </location>
</feature>
<protein>
    <recommendedName>
        <fullName evidence="2">Fe2OG dioxygenase domain-containing protein</fullName>
    </recommendedName>
</protein>
<dbReference type="EMBL" id="SGPL01000043">
    <property type="protein sequence ID" value="THH19514.1"/>
    <property type="molecule type" value="Genomic_DNA"/>
</dbReference>
<keyword evidence="1" id="KW-0560">Oxidoreductase</keyword>
<sequence length="407" mass="45897">MATELTKGQIKPLADAIQYKPPFFGGTLKIPTESFTLFYGQVDNAQRIDLFNPTEERPVGCARKMDSSNFQCAFDAERLGLVGIACGNLIFGKAELKTVKAELYKLNVYGPGSFFKPHKDTPRDKTMFGSLVVTFPTTHEGGELVLRHKGNEKVMDFAAWLKEEDEPCVAYAAFFSDVEHEVLEVKSGYRVTITYNLYFEDAPATAPDSSSPFPVRALIPPSEQRFEEALAKLLNDPTFLPDGGTLGFGFEHQYPITIPHPEFPKKAPKNQLKPFLRVLKGNDAMVLQMFRRQGLDPFVAAIYEVDHFQFMCDKIIDLGEMYEESEVDKVRDCGGIIINCRPNNDWQLEVEEPVAWIKMPTDHNRQGFPYLAYGNEAQLEYLYGDLCLIVRVEPFGVRAQPAVKHEG</sequence>
<dbReference type="OrthoDB" id="27483at2759"/>
<dbReference type="PANTHER" id="PTHR33099:SF14">
    <property type="entry name" value="PROLYL 4-HYDROXYLASE ALPHA SUBUNIT FE(2+) 2OG DIOXYGENASE DOMAIN-CONTAINING PROTEIN"/>
    <property type="match status" value="1"/>
</dbReference>
<keyword evidence="1" id="KW-0408">Iron</keyword>
<accession>A0A4S4M358</accession>
<evidence type="ECO:0000313" key="3">
    <source>
        <dbReference type="EMBL" id="THH19514.1"/>
    </source>
</evidence>